<reference evidence="1 2" key="1">
    <citation type="submission" date="2019-02" db="EMBL/GenBank/DDBJ databases">
        <title>Draft Genome Sequences of Six Type Strains of the Genus Massilia.</title>
        <authorList>
            <person name="Miess H."/>
            <person name="Frediansyhah A."/>
            <person name="Gross H."/>
        </authorList>
    </citation>
    <scope>NUCLEOTIDE SEQUENCE [LARGE SCALE GENOMIC DNA]</scope>
    <source>
        <strain evidence="1 2">DSM 17473</strain>
    </source>
</reference>
<dbReference type="InterPro" id="IPR027417">
    <property type="entry name" value="P-loop_NTPase"/>
</dbReference>
<dbReference type="KEGG" id="plue:EWM63_24750"/>
<dbReference type="Pfam" id="PF06564">
    <property type="entry name" value="CBP_BcsQ"/>
    <property type="match status" value="1"/>
</dbReference>
<dbReference type="PANTHER" id="PTHR13696">
    <property type="entry name" value="P-LOOP CONTAINING NUCLEOSIDE TRIPHOSPHATE HYDROLASE"/>
    <property type="match status" value="1"/>
</dbReference>
<evidence type="ECO:0000313" key="2">
    <source>
        <dbReference type="Proteomes" id="UP000290637"/>
    </source>
</evidence>
<dbReference type="Proteomes" id="UP000290637">
    <property type="component" value="Chromosome"/>
</dbReference>
<dbReference type="PANTHER" id="PTHR13696:SF52">
    <property type="entry name" value="PARA FAMILY PROTEIN CT_582"/>
    <property type="match status" value="1"/>
</dbReference>
<dbReference type="SUPFAM" id="SSF52540">
    <property type="entry name" value="P-loop containing nucleoside triphosphate hydrolases"/>
    <property type="match status" value="1"/>
</dbReference>
<dbReference type="NCBIfam" id="TIGR03371">
    <property type="entry name" value="cellulose_yhjQ"/>
    <property type="match status" value="1"/>
</dbReference>
<sequence>MRTVAVMGASGGAGVTTVAAGLARALHAAGHPALAFDINPDNTLRLPFGMHWDDRFGLGPALLAGGDWREAAYRSAAGTDFVPFGELADDSELAALADLFHNEPGWLGRELAALDLPPETVAVCDCPRLPSPFAAQALAAADLVLVVLAPDPVSYAVAGRIVERSQRSGAPPACLLLNHFEPARPLHRDLVLLLRAMAGNALAPVTLHRDTHVSDALACKQGVLDFAPASQAAHEFATLATWTLARLGRGADAP</sequence>
<dbReference type="RefSeq" id="WP_130188898.1">
    <property type="nucleotide sequence ID" value="NZ_CP035913.1"/>
</dbReference>
<protein>
    <submittedName>
        <fullName evidence="1">Cellulose synthase operon protein YhjQ</fullName>
    </submittedName>
</protein>
<dbReference type="AlphaFoldDB" id="A0A4P6L2Z9"/>
<accession>A0A4P6L2Z9</accession>
<proteinExistence type="predicted"/>
<organism evidence="1 2">
    <name type="scientific">Pseudoduganella lutea</name>
    <dbReference type="NCBI Taxonomy" id="321985"/>
    <lineage>
        <taxon>Bacteria</taxon>
        <taxon>Pseudomonadati</taxon>
        <taxon>Pseudomonadota</taxon>
        <taxon>Betaproteobacteria</taxon>
        <taxon>Burkholderiales</taxon>
        <taxon>Oxalobacteraceae</taxon>
        <taxon>Telluria group</taxon>
        <taxon>Pseudoduganella</taxon>
    </lineage>
</organism>
<gene>
    <name evidence="1" type="primary">yhjQ</name>
    <name evidence="1" type="ORF">EWM63_24750</name>
</gene>
<dbReference type="CDD" id="cd01983">
    <property type="entry name" value="SIMIBI"/>
    <property type="match status" value="1"/>
</dbReference>
<dbReference type="Gene3D" id="3.40.50.300">
    <property type="entry name" value="P-loop containing nucleotide triphosphate hydrolases"/>
    <property type="match status" value="1"/>
</dbReference>
<dbReference type="OrthoDB" id="5288747at2"/>
<evidence type="ECO:0000313" key="1">
    <source>
        <dbReference type="EMBL" id="QBE65789.1"/>
    </source>
</evidence>
<dbReference type="InterPro" id="IPR017746">
    <property type="entry name" value="Cellulose_synthase_operon_BcsQ"/>
</dbReference>
<dbReference type="InterPro" id="IPR050678">
    <property type="entry name" value="DNA_Partitioning_ATPase"/>
</dbReference>
<dbReference type="EMBL" id="CP035913">
    <property type="protein sequence ID" value="QBE65789.1"/>
    <property type="molecule type" value="Genomic_DNA"/>
</dbReference>
<name>A0A4P6L2Z9_9BURK</name>
<keyword evidence="2" id="KW-1185">Reference proteome</keyword>